<organism evidence="4 5">
    <name type="scientific">Dactylellina haptotyla (strain CBS 200.50)</name>
    <name type="common">Nematode-trapping fungus</name>
    <name type="synonym">Monacrosporium haptotylum</name>
    <dbReference type="NCBI Taxonomy" id="1284197"/>
    <lineage>
        <taxon>Eukaryota</taxon>
        <taxon>Fungi</taxon>
        <taxon>Dikarya</taxon>
        <taxon>Ascomycota</taxon>
        <taxon>Pezizomycotina</taxon>
        <taxon>Orbiliomycetes</taxon>
        <taxon>Orbiliales</taxon>
        <taxon>Orbiliaceae</taxon>
        <taxon>Dactylellina</taxon>
    </lineage>
</organism>
<protein>
    <submittedName>
        <fullName evidence="4">Uncharacterized protein</fullName>
    </submittedName>
</protein>
<feature type="region of interest" description="Disordered" evidence="3">
    <location>
        <begin position="31"/>
        <end position="62"/>
    </location>
</feature>
<feature type="compositionally biased region" description="Polar residues" evidence="3">
    <location>
        <begin position="183"/>
        <end position="193"/>
    </location>
</feature>
<dbReference type="HOGENOM" id="CLU_005050_0_0_1"/>
<dbReference type="EMBL" id="AQGS01001056">
    <property type="protein sequence ID" value="EPS35710.1"/>
    <property type="molecule type" value="Genomic_DNA"/>
</dbReference>
<dbReference type="OMA" id="FHAWKTH"/>
<sequence length="956" mass="107454">MAAMRHDHRPTFLSEEDDAVLLKMPPHLAARFYKPKKPAQRRRSSSASSTGPGYIHPTERAYSRRQKFLESRKSRLAAKALHGEKVRSRVNQHGSHQALSQRLQALNESLAAAKEAREALLAKTAAACASEVAKAKAVAEEVRLKREDSIRAIKDGMADKLNAAEERRQELLKARQNRRPRGSSASLKTTTEINEVVEPLRKAARDGARSVSPPQRELTAEETRDGAARRIQRNWLAHRNAVVVTDFANRGFTIGSIQTMPFEIATATIQDAELVKATGNLLQLGGILEESDKAINITKACRTFLSAYLILGHPAEVLSNDGENEKTLITQSRDLLCAFESWISTANNYNGFRGTPTRRQALIDAYQPFSIAFNAWKERDQIELINGMINQFVELDALWQKVKDDSEPQVAIEFKESIQENQMMILSRMKAIGGKKATEMLRKAIARSRRKLLRKQADKKPRAVASGEETANAAPQSVDINTAMQQVEEGAKADEDSALSYQTAFEDDSRFKLTNRHLAHELLLNRSFRFKERSKNQIEQTVEYQAKKAFYDIMREDIAEGELEKWIPSMAETVRQKLLRLVPQGSSVHQMIANAIDIELIMQQCRAKTYDHVSFFTFLYSLLPKLCSPARDEACQELINDSSPEQDYISRLEKLIDFLELMQLDHANYQLMMAAPQIIPHAIQYEQLLFAEDLTAGRFDLSQTKNWLKPVVSERLAELAARDVENVNHPRQQPTVLSLLNQAYVSLVIHLNRLETIVVPETFHLDLERLLDLYKEVNTVVVSSAMLLTVKSLLRKDARTAWKGLKDKSVELTTTNNVSIDDKAEQIANFVKEDLVTTVTDAQLGHIKSAAKRLLGNFETAKTGDTSGLLADPVVKVMLSRLRGFVLARLNAQTPKDKVRLASSASETLTSFGMTEQVAEVGAIVETMLALAVVNRECYGKWYEEIVKKAIEENVN</sequence>
<dbReference type="AlphaFoldDB" id="S7ZY72"/>
<feature type="compositionally biased region" description="Basic residues" evidence="3">
    <location>
        <begin position="33"/>
        <end position="44"/>
    </location>
</feature>
<evidence type="ECO:0000256" key="1">
    <source>
        <dbReference type="ARBA" id="ARBA00010954"/>
    </source>
</evidence>
<feature type="compositionally biased region" description="Basic and acidic residues" evidence="3">
    <location>
        <begin position="198"/>
        <end position="208"/>
    </location>
</feature>
<evidence type="ECO:0000256" key="3">
    <source>
        <dbReference type="SAM" id="MobiDB-lite"/>
    </source>
</evidence>
<dbReference type="STRING" id="1284197.S7ZY72"/>
<accession>S7ZY72</accession>
<proteinExistence type="inferred from homology"/>
<reference evidence="4 5" key="1">
    <citation type="journal article" date="2013" name="PLoS Genet.">
        <title>Genomic mechanisms accounting for the adaptation to parasitism in nematode-trapping fungi.</title>
        <authorList>
            <person name="Meerupati T."/>
            <person name="Andersson K.M."/>
            <person name="Friman E."/>
            <person name="Kumar D."/>
            <person name="Tunlid A."/>
            <person name="Ahren D."/>
        </authorList>
    </citation>
    <scope>NUCLEOTIDE SEQUENCE [LARGE SCALE GENOMIC DNA]</scope>
    <source>
        <strain evidence="4 5">CBS 200.50</strain>
    </source>
</reference>
<keyword evidence="2" id="KW-0175">Coiled coil</keyword>
<dbReference type="Proteomes" id="UP000015100">
    <property type="component" value="Unassembled WGS sequence"/>
</dbReference>
<feature type="region of interest" description="Disordered" evidence="3">
    <location>
        <begin position="452"/>
        <end position="479"/>
    </location>
</feature>
<feature type="coiled-coil region" evidence="2">
    <location>
        <begin position="96"/>
        <end position="123"/>
    </location>
</feature>
<dbReference type="OrthoDB" id="276323at2759"/>
<evidence type="ECO:0000313" key="4">
    <source>
        <dbReference type="EMBL" id="EPS35710.1"/>
    </source>
</evidence>
<comment type="caution">
    <text evidence="4">The sequence shown here is derived from an EMBL/GenBank/DDBJ whole genome shotgun (WGS) entry which is preliminary data.</text>
</comment>
<dbReference type="GO" id="GO:0010737">
    <property type="term" value="P:protein kinase A signaling"/>
    <property type="evidence" value="ECO:0007669"/>
    <property type="project" value="TreeGrafter"/>
</dbReference>
<gene>
    <name evidence="4" type="ORF">H072_10827</name>
</gene>
<dbReference type="eggNOG" id="KOG1981">
    <property type="taxonomic scope" value="Eukaryota"/>
</dbReference>
<dbReference type="Pfam" id="PF05794">
    <property type="entry name" value="Tcp11"/>
    <property type="match status" value="1"/>
</dbReference>
<feature type="region of interest" description="Disordered" evidence="3">
    <location>
        <begin position="172"/>
        <end position="224"/>
    </location>
</feature>
<evidence type="ECO:0000313" key="5">
    <source>
        <dbReference type="Proteomes" id="UP000015100"/>
    </source>
</evidence>
<dbReference type="PANTHER" id="PTHR12832:SF18">
    <property type="entry name" value="IQ CALMODULIN-BINDING MOTIF DOMAIN PROTEIN (AFU_ORTHOLOGUE AFUA_1G08920)"/>
    <property type="match status" value="1"/>
</dbReference>
<name>S7ZY72_DACHA</name>
<evidence type="ECO:0000256" key="2">
    <source>
        <dbReference type="SAM" id="Coils"/>
    </source>
</evidence>
<dbReference type="PANTHER" id="PTHR12832">
    <property type="entry name" value="TESTIS-SPECIFIC PROTEIN PBS13 T-COMPLEX 11"/>
    <property type="match status" value="1"/>
</dbReference>
<dbReference type="InterPro" id="IPR008862">
    <property type="entry name" value="Tcp11"/>
</dbReference>
<reference evidence="5" key="2">
    <citation type="submission" date="2013-04" db="EMBL/GenBank/DDBJ databases">
        <title>Genomic mechanisms accounting for the adaptation to parasitism in nematode-trapping fungi.</title>
        <authorList>
            <person name="Ahren D.G."/>
        </authorList>
    </citation>
    <scope>NUCLEOTIDE SEQUENCE [LARGE SCALE GENOMIC DNA]</scope>
    <source>
        <strain evidence="5">CBS 200.50</strain>
    </source>
</reference>
<keyword evidence="5" id="KW-1185">Reference proteome</keyword>
<comment type="similarity">
    <text evidence="1">Belongs to the TCP11 family.</text>
</comment>